<evidence type="ECO:0000313" key="2">
    <source>
        <dbReference type="Proteomes" id="UP000799755"/>
    </source>
</evidence>
<accession>A0ACB6QLY4</accession>
<proteinExistence type="predicted"/>
<dbReference type="EMBL" id="MU003518">
    <property type="protein sequence ID" value="KAF2467910.1"/>
    <property type="molecule type" value="Genomic_DNA"/>
</dbReference>
<protein>
    <submittedName>
        <fullName evidence="1">Uncharacterized protein</fullName>
    </submittedName>
</protein>
<name>A0ACB6QLY4_9PLEO</name>
<evidence type="ECO:0000313" key="1">
    <source>
        <dbReference type="EMBL" id="KAF2467910.1"/>
    </source>
</evidence>
<gene>
    <name evidence="1" type="ORF">BDR25DRAFT_316526</name>
</gene>
<sequence length="259" mass="29914">MSFALIPTPLCGSEEKLEKFLSLISDIADTTYANEPRNVSYSWFRKSPLDQQDEHRCCGFEVYADELALTQAHRSSPEYKRMRSVGVEEQLFVHPTALIFLEPACANGFLAREVADVQFKHSQTNSNLIVVRRYITKHYEETKVLLEELNLLARKCREMEHVLTFMPLKRKDGVATEVSVLERYTSQEKYEQTQISLEELRYDEDIGQGEISRLTSRSGLELKVSQNKWTHHTGRMGSGTFDLRVSLKRLEALAELYQQ</sequence>
<comment type="caution">
    <text evidence="1">The sequence shown here is derived from an EMBL/GenBank/DDBJ whole genome shotgun (WGS) entry which is preliminary data.</text>
</comment>
<dbReference type="Proteomes" id="UP000799755">
    <property type="component" value="Unassembled WGS sequence"/>
</dbReference>
<keyword evidence="2" id="KW-1185">Reference proteome</keyword>
<organism evidence="1 2">
    <name type="scientific">Lindgomyces ingoldianus</name>
    <dbReference type="NCBI Taxonomy" id="673940"/>
    <lineage>
        <taxon>Eukaryota</taxon>
        <taxon>Fungi</taxon>
        <taxon>Dikarya</taxon>
        <taxon>Ascomycota</taxon>
        <taxon>Pezizomycotina</taxon>
        <taxon>Dothideomycetes</taxon>
        <taxon>Pleosporomycetidae</taxon>
        <taxon>Pleosporales</taxon>
        <taxon>Lindgomycetaceae</taxon>
        <taxon>Lindgomyces</taxon>
    </lineage>
</organism>
<reference evidence="1" key="1">
    <citation type="journal article" date="2020" name="Stud. Mycol.">
        <title>101 Dothideomycetes genomes: a test case for predicting lifestyles and emergence of pathogens.</title>
        <authorList>
            <person name="Haridas S."/>
            <person name="Albert R."/>
            <person name="Binder M."/>
            <person name="Bloem J."/>
            <person name="Labutti K."/>
            <person name="Salamov A."/>
            <person name="Andreopoulos B."/>
            <person name="Baker S."/>
            <person name="Barry K."/>
            <person name="Bills G."/>
            <person name="Bluhm B."/>
            <person name="Cannon C."/>
            <person name="Castanera R."/>
            <person name="Culley D."/>
            <person name="Daum C."/>
            <person name="Ezra D."/>
            <person name="Gonzalez J."/>
            <person name="Henrissat B."/>
            <person name="Kuo A."/>
            <person name="Liang C."/>
            <person name="Lipzen A."/>
            <person name="Lutzoni F."/>
            <person name="Magnuson J."/>
            <person name="Mondo S."/>
            <person name="Nolan M."/>
            <person name="Ohm R."/>
            <person name="Pangilinan J."/>
            <person name="Park H.-J."/>
            <person name="Ramirez L."/>
            <person name="Alfaro M."/>
            <person name="Sun H."/>
            <person name="Tritt A."/>
            <person name="Yoshinaga Y."/>
            <person name="Zwiers L.-H."/>
            <person name="Turgeon B."/>
            <person name="Goodwin S."/>
            <person name="Spatafora J."/>
            <person name="Crous P."/>
            <person name="Grigoriev I."/>
        </authorList>
    </citation>
    <scope>NUCLEOTIDE SEQUENCE</scope>
    <source>
        <strain evidence="1">ATCC 200398</strain>
    </source>
</reference>